<sequence length="472" mass="52335">MAATRFISMHKSKGKTPAVSLSERVAYILNPTKTDGGRLVSAHGCDPATAAAEMLLTRRQYLDAGGWVPGNDKEVLAYHIRQAFKPGEITPEDANRIGRELAERFTKGRYQFIVATHIDRGHVHNHIIFAAVSEDAGRRFRDFLGTAKAVRKISDRLCLENGLSVIENPKRGRKDYGKWLGDQRPLSAQEKVRDAIDAALAQRPADFAAFLRLMEAAGFKAQRRGSSLSFLAPGQEKATRCRKKTLGDDYTPEAIQERIEGRRVVSSSRSKAPAKPARKVNLLIDIQSKLQAGKGAGYAQWAKVFNLKQMAQTISFLEENGLLEYDALAARAAEGTARFNELSGTIKRTEGRMAEIAALQKQIVNYSKTRDVYAAYRKAGYSKKFLAAHETEILLHKAAKAAFDKLCLQKLPTYKTLQAEYAGLLAEKKKAYAEYAAAKKEMQAVLTAKANVDRLLGAPPERPEQEKEQAQR</sequence>
<protein>
    <submittedName>
        <fullName evidence="3">Relaxase</fullName>
    </submittedName>
</protein>
<dbReference type="AlphaFoldDB" id="A0A3E3DHB3"/>
<comment type="caution">
    <text evidence="3">The sequence shown here is derived from an EMBL/GenBank/DDBJ whole genome shotgun (WGS) entry which is preliminary data.</text>
</comment>
<evidence type="ECO:0000313" key="3">
    <source>
        <dbReference type="EMBL" id="RGD68680.1"/>
    </source>
</evidence>
<dbReference type="RefSeq" id="WP_117502665.1">
    <property type="nucleotide sequence ID" value="NZ_QTJW01000015.1"/>
</dbReference>
<dbReference type="EMBL" id="QTJW01000015">
    <property type="protein sequence ID" value="RGD68680.1"/>
    <property type="molecule type" value="Genomic_DNA"/>
</dbReference>
<organism evidence="3 4">
    <name type="scientific">Hungatella hathewayi</name>
    <dbReference type="NCBI Taxonomy" id="154046"/>
    <lineage>
        <taxon>Bacteria</taxon>
        <taxon>Bacillati</taxon>
        <taxon>Bacillota</taxon>
        <taxon>Clostridia</taxon>
        <taxon>Lachnospirales</taxon>
        <taxon>Lachnospiraceae</taxon>
        <taxon>Hungatella</taxon>
    </lineage>
</organism>
<gene>
    <name evidence="3" type="ORF">DWX31_21380</name>
</gene>
<feature type="coiled-coil region" evidence="1">
    <location>
        <begin position="414"/>
        <end position="441"/>
    </location>
</feature>
<name>A0A3E3DHB3_9FIRM</name>
<dbReference type="InterPro" id="IPR005094">
    <property type="entry name" value="Endonuclease_MobA/VirD2"/>
</dbReference>
<dbReference type="Proteomes" id="UP000261023">
    <property type="component" value="Unassembled WGS sequence"/>
</dbReference>
<evidence type="ECO:0000256" key="1">
    <source>
        <dbReference type="SAM" id="Coils"/>
    </source>
</evidence>
<keyword evidence="1" id="KW-0175">Coiled coil</keyword>
<accession>A0A3E3DHB3</accession>
<feature type="domain" description="MobA/VirD2-like nuclease" evidence="2">
    <location>
        <begin position="27"/>
        <end position="163"/>
    </location>
</feature>
<dbReference type="OrthoDB" id="9762440at2"/>
<evidence type="ECO:0000313" key="4">
    <source>
        <dbReference type="Proteomes" id="UP000261023"/>
    </source>
</evidence>
<reference evidence="3 4" key="1">
    <citation type="submission" date="2018-08" db="EMBL/GenBank/DDBJ databases">
        <title>A genome reference for cultivated species of the human gut microbiota.</title>
        <authorList>
            <person name="Zou Y."/>
            <person name="Xue W."/>
            <person name="Luo G."/>
        </authorList>
    </citation>
    <scope>NUCLEOTIDE SEQUENCE [LARGE SCALE GENOMIC DNA]</scope>
    <source>
        <strain evidence="3 4">AF19-13AC</strain>
    </source>
</reference>
<dbReference type="Pfam" id="PF03432">
    <property type="entry name" value="Relaxase"/>
    <property type="match status" value="1"/>
</dbReference>
<evidence type="ECO:0000259" key="2">
    <source>
        <dbReference type="Pfam" id="PF03432"/>
    </source>
</evidence>
<proteinExistence type="predicted"/>